<reference evidence="3" key="1">
    <citation type="submission" date="2025-08" db="UniProtKB">
        <authorList>
            <consortium name="RefSeq"/>
        </authorList>
    </citation>
    <scope>IDENTIFICATION</scope>
    <source>
        <tissue evidence="3">Testes</tissue>
    </source>
</reference>
<gene>
    <name evidence="3" type="primary">LOC100369307</name>
</gene>
<feature type="chain" id="PRO_5045785886" evidence="1">
    <location>
        <begin position="19"/>
        <end position="130"/>
    </location>
</feature>
<evidence type="ECO:0000313" key="3">
    <source>
        <dbReference type="RefSeq" id="XP_002732886.1"/>
    </source>
</evidence>
<evidence type="ECO:0000256" key="1">
    <source>
        <dbReference type="SAM" id="SignalP"/>
    </source>
</evidence>
<dbReference type="Proteomes" id="UP000694865">
    <property type="component" value="Unplaced"/>
</dbReference>
<protein>
    <submittedName>
        <fullName evidence="3">Uncharacterized protein LOC100369307</fullName>
    </submittedName>
</protein>
<keyword evidence="1" id="KW-0732">Signal</keyword>
<name>A0ABM0GLZ9_SACKO</name>
<dbReference type="InterPro" id="IPR012291">
    <property type="entry name" value="CBM2_carb-bd_dom_sf"/>
</dbReference>
<organism evidence="2 3">
    <name type="scientific">Saccoglossus kowalevskii</name>
    <name type="common">Acorn worm</name>
    <dbReference type="NCBI Taxonomy" id="10224"/>
    <lineage>
        <taxon>Eukaryota</taxon>
        <taxon>Metazoa</taxon>
        <taxon>Hemichordata</taxon>
        <taxon>Enteropneusta</taxon>
        <taxon>Harrimaniidae</taxon>
        <taxon>Saccoglossus</taxon>
    </lineage>
</organism>
<proteinExistence type="predicted"/>
<accession>A0ABM0GLZ9</accession>
<feature type="signal peptide" evidence="1">
    <location>
        <begin position="1"/>
        <end position="18"/>
    </location>
</feature>
<evidence type="ECO:0000313" key="2">
    <source>
        <dbReference type="Proteomes" id="UP000694865"/>
    </source>
</evidence>
<keyword evidence="2" id="KW-1185">Reference proteome</keyword>
<dbReference type="RefSeq" id="XP_002732886.1">
    <property type="nucleotide sequence ID" value="XM_002732840.1"/>
</dbReference>
<dbReference type="GeneID" id="100369307"/>
<sequence length="130" mass="14135">MLVRWGILVALAVTVLQTRPVVSNGQAAILTSWKDGFIATVETNATESTTHGWKLDVTFPVKVKNLKMDQAVLTGATGDYHNFELSNNTSNGVLTKDDKITIIIVGGGVEDEDIDRDLFKSQSVITFTPL</sequence>
<dbReference type="Gene3D" id="2.60.40.290">
    <property type="match status" value="1"/>
</dbReference>